<reference evidence="2 3" key="1">
    <citation type="journal article" date="2017" name="Environ. Microbiol.">
        <title>Decay of the glycolytic pathway and adaptation to intranuclear parasitism within Enterocytozoonidae microsporidia.</title>
        <authorList>
            <person name="Wiredu Boakye D."/>
            <person name="Jaroenlak P."/>
            <person name="Prachumwat A."/>
            <person name="Williams T.A."/>
            <person name="Bateman K.S."/>
            <person name="Itsathitphaisarn O."/>
            <person name="Sritunyalucksana K."/>
            <person name="Paszkiewicz K.H."/>
            <person name="Moore K.A."/>
            <person name="Stentiford G.D."/>
            <person name="Williams B.A."/>
        </authorList>
    </citation>
    <scope>NUCLEOTIDE SEQUENCE [LARGE SCALE GENOMIC DNA]</scope>
    <source>
        <strain evidence="3">canceri</strain>
    </source>
</reference>
<sequence length="67" mass="7776">MVEDGYSYNHDKACVTIFTAPNYCYRCGNLAAFMNMNGTSNYQLTQFEPSPENEPELMKSFSDYFMF</sequence>
<accession>A0A1X0QEI0</accession>
<dbReference type="PANTHER" id="PTHR45619">
    <property type="entry name" value="SERINE/THREONINE-PROTEIN PHOSPHATASE PP2A-RELATED"/>
    <property type="match status" value="1"/>
</dbReference>
<evidence type="ECO:0000313" key="2">
    <source>
        <dbReference type="EMBL" id="ORD98176.1"/>
    </source>
</evidence>
<dbReference type="EMBL" id="LTAI01000963">
    <property type="protein sequence ID" value="ORD98176.1"/>
    <property type="molecule type" value="Genomic_DNA"/>
</dbReference>
<dbReference type="InterPro" id="IPR029052">
    <property type="entry name" value="Metallo-depent_PP-like"/>
</dbReference>
<protein>
    <submittedName>
        <fullName evidence="2">PP2AA</fullName>
    </submittedName>
</protein>
<dbReference type="VEuPathDB" id="MicrosporidiaDB:A0H76_201"/>
<dbReference type="InterPro" id="IPR047129">
    <property type="entry name" value="PPA2-like"/>
</dbReference>
<dbReference type="SUPFAM" id="SSF56300">
    <property type="entry name" value="Metallo-dependent phosphatases"/>
    <property type="match status" value="1"/>
</dbReference>
<comment type="catalytic activity">
    <reaction evidence="1">
        <text>O-phospho-L-threonyl-[protein] + H2O = L-threonyl-[protein] + phosphate</text>
        <dbReference type="Rhea" id="RHEA:47004"/>
        <dbReference type="Rhea" id="RHEA-COMP:11060"/>
        <dbReference type="Rhea" id="RHEA-COMP:11605"/>
        <dbReference type="ChEBI" id="CHEBI:15377"/>
        <dbReference type="ChEBI" id="CHEBI:30013"/>
        <dbReference type="ChEBI" id="CHEBI:43474"/>
        <dbReference type="ChEBI" id="CHEBI:61977"/>
        <dbReference type="EC" id="3.1.3.16"/>
    </reaction>
</comment>
<comment type="caution">
    <text evidence="2">The sequence shown here is derived from an EMBL/GenBank/DDBJ whole genome shotgun (WGS) entry which is preliminary data.</text>
</comment>
<gene>
    <name evidence="2" type="primary">PP2AA</name>
    <name evidence="2" type="ORF">A0H76_201</name>
</gene>
<dbReference type="Gene3D" id="3.60.21.10">
    <property type="match status" value="1"/>
</dbReference>
<organism evidence="2 3">
    <name type="scientific">Hepatospora eriocheir</name>
    <dbReference type="NCBI Taxonomy" id="1081669"/>
    <lineage>
        <taxon>Eukaryota</taxon>
        <taxon>Fungi</taxon>
        <taxon>Fungi incertae sedis</taxon>
        <taxon>Microsporidia</taxon>
        <taxon>Hepatosporidae</taxon>
        <taxon>Hepatospora</taxon>
    </lineage>
</organism>
<dbReference type="Proteomes" id="UP000192501">
    <property type="component" value="Unassembled WGS sequence"/>
</dbReference>
<evidence type="ECO:0000313" key="3">
    <source>
        <dbReference type="Proteomes" id="UP000192501"/>
    </source>
</evidence>
<proteinExistence type="predicted"/>
<name>A0A1X0QEI0_9MICR</name>
<dbReference type="VEuPathDB" id="MicrosporidiaDB:HERIO_255"/>
<evidence type="ECO:0000256" key="1">
    <source>
        <dbReference type="ARBA" id="ARBA00048336"/>
    </source>
</evidence>
<dbReference type="GO" id="GO:0004722">
    <property type="term" value="F:protein serine/threonine phosphatase activity"/>
    <property type="evidence" value="ECO:0007669"/>
    <property type="project" value="UniProtKB-EC"/>
</dbReference>
<dbReference type="AlphaFoldDB" id="A0A1X0QEI0"/>